<evidence type="ECO:0000256" key="5">
    <source>
        <dbReference type="ARBA" id="ARBA00023136"/>
    </source>
</evidence>
<evidence type="ECO:0000256" key="2">
    <source>
        <dbReference type="ARBA" id="ARBA00009671"/>
    </source>
</evidence>
<feature type="transmembrane region" description="Helical" evidence="6">
    <location>
        <begin position="546"/>
        <end position="569"/>
    </location>
</feature>
<dbReference type="OrthoDB" id="296386at2759"/>
<keyword evidence="4 6" id="KW-1133">Transmembrane helix</keyword>
<evidence type="ECO:0000313" key="11">
    <source>
        <dbReference type="EMBL" id="CAF3774531.1"/>
    </source>
</evidence>
<protein>
    <recommendedName>
        <fullName evidence="6">Anoctamin</fullName>
    </recommendedName>
</protein>
<dbReference type="Proteomes" id="UP000663834">
    <property type="component" value="Unassembled WGS sequence"/>
</dbReference>
<sequence>MPVEKSNFEPLIVIHFSSETPEETKNWMIERLIAKQDEDNGAALLVRYDSDSESHNDILLIGATLDRLLLGAEELRIKKPYKNDTSREFLISDIDNFDKSENLDSFLLKSEKQLIVWEEIQNIRPMQHERTIPGVPTKLIESNHDTILCLLHNLNYIISVFPLHDKEDMKLTERDWFMSKNSFLKSQDIHKVRNYFGEEVAYYFEFLEFYTKALRLPAVLGLCVSVWPGSDFYKYSLFCIFNVIWWTVFMEKWKRLSNRLAYQWGSYDLQIFERPRPLYYGDLKNSPITNQPERRYPKWKRVLKKYLVSYPILICCLALSLWIYFAFYGIQMKTDHDYPLDDSLFFIHAKLMRTLPSTGYSLLILGLNLIYRKIATHLTDFENHRLRTSYENNLTSKLFIFYFMNCFIGLFYEAFINANFTNVVQLLTVFVIFNAIFLKFTEQIGPYVIKRFKKNQLIERTSQNVHVSEAVKQALTLSSFDGTYGDYLTIFEQYGYVALFSAVFPWITVCALINNMFELRADAFKYCYVYQRPFIQRASNIGSWRYAFDILSSVAIVTNTALIAMQPSVRAYFSSYTDVEYVLMFVIAEHVLLALKFAIGFAIPSTPHEIQIAKEKNLYESNQALRNERERRALKAQVSLTKL</sequence>
<accession>A0A814QMW0</accession>
<evidence type="ECO:0000313" key="8">
    <source>
        <dbReference type="EMBL" id="CAF1122283.1"/>
    </source>
</evidence>
<dbReference type="InterPro" id="IPR007632">
    <property type="entry name" value="Anoctamin"/>
</dbReference>
<dbReference type="AlphaFoldDB" id="A0A814QMW0"/>
<evidence type="ECO:0000313" key="12">
    <source>
        <dbReference type="Proteomes" id="UP000663855"/>
    </source>
</evidence>
<comment type="caution">
    <text evidence="6">Lacks conserved residue(s) required for the propagation of feature annotation.</text>
</comment>
<gene>
    <name evidence="11" type="ORF">BYL167_LOCUS1592</name>
    <name evidence="8" type="ORF">CJN711_LOCUS8133</name>
    <name evidence="9" type="ORF">KQP761_LOCUS17516</name>
    <name evidence="10" type="ORF">MBJ925_LOCUS36067</name>
</gene>
<organism evidence="8 12">
    <name type="scientific">Rotaria magnacalcarata</name>
    <dbReference type="NCBI Taxonomy" id="392030"/>
    <lineage>
        <taxon>Eukaryota</taxon>
        <taxon>Metazoa</taxon>
        <taxon>Spiralia</taxon>
        <taxon>Gnathifera</taxon>
        <taxon>Rotifera</taxon>
        <taxon>Eurotatoria</taxon>
        <taxon>Bdelloidea</taxon>
        <taxon>Philodinida</taxon>
        <taxon>Philodinidae</taxon>
        <taxon>Rotaria</taxon>
    </lineage>
</organism>
<feature type="transmembrane region" description="Helical" evidence="6">
    <location>
        <begin position="307"/>
        <end position="331"/>
    </location>
</feature>
<comment type="subcellular location">
    <subcellularLocation>
        <location evidence="1 6">Membrane</location>
        <topology evidence="1 6">Multi-pass membrane protein</topology>
    </subcellularLocation>
</comment>
<proteinExistence type="inferred from homology"/>
<dbReference type="Pfam" id="PF04547">
    <property type="entry name" value="Anoctamin"/>
    <property type="match status" value="1"/>
</dbReference>
<evidence type="ECO:0000256" key="1">
    <source>
        <dbReference type="ARBA" id="ARBA00004141"/>
    </source>
</evidence>
<evidence type="ECO:0000259" key="7">
    <source>
        <dbReference type="Pfam" id="PF04547"/>
    </source>
</evidence>
<dbReference type="EMBL" id="CAJNRE010019883">
    <property type="protein sequence ID" value="CAF2214699.1"/>
    <property type="molecule type" value="Genomic_DNA"/>
</dbReference>
<evidence type="ECO:0000313" key="9">
    <source>
        <dbReference type="EMBL" id="CAF1549194.1"/>
    </source>
</evidence>
<evidence type="ECO:0000313" key="10">
    <source>
        <dbReference type="EMBL" id="CAF2214699.1"/>
    </source>
</evidence>
<name>A0A814QMW0_9BILA</name>
<dbReference type="EMBL" id="CAJNOW010008882">
    <property type="protein sequence ID" value="CAF1549194.1"/>
    <property type="molecule type" value="Genomic_DNA"/>
</dbReference>
<comment type="caution">
    <text evidence="8">The sequence shown here is derived from an EMBL/GenBank/DDBJ whole genome shotgun (WGS) entry which is preliminary data.</text>
</comment>
<dbReference type="PANTHER" id="PTHR12308">
    <property type="entry name" value="ANOCTAMIN"/>
    <property type="match status" value="1"/>
</dbReference>
<feature type="transmembrane region" description="Helical" evidence="6">
    <location>
        <begin position="581"/>
        <end position="603"/>
    </location>
</feature>
<reference evidence="8" key="1">
    <citation type="submission" date="2021-02" db="EMBL/GenBank/DDBJ databases">
        <authorList>
            <person name="Nowell W R."/>
        </authorList>
    </citation>
    <scope>NUCLEOTIDE SEQUENCE</scope>
</reference>
<feature type="domain" description="Anoctamin transmembrane" evidence="7">
    <location>
        <begin position="192"/>
        <end position="616"/>
    </location>
</feature>
<dbReference type="EMBL" id="CAJOBH010000248">
    <property type="protein sequence ID" value="CAF3774531.1"/>
    <property type="molecule type" value="Genomic_DNA"/>
</dbReference>
<evidence type="ECO:0000256" key="3">
    <source>
        <dbReference type="ARBA" id="ARBA00022692"/>
    </source>
</evidence>
<dbReference type="EMBL" id="CAJNOV010002936">
    <property type="protein sequence ID" value="CAF1122283.1"/>
    <property type="molecule type" value="Genomic_DNA"/>
</dbReference>
<evidence type="ECO:0000256" key="6">
    <source>
        <dbReference type="RuleBase" id="RU280814"/>
    </source>
</evidence>
<feature type="transmembrane region" description="Helical" evidence="6">
    <location>
        <begin position="424"/>
        <end position="441"/>
    </location>
</feature>
<dbReference type="GO" id="GO:0005254">
    <property type="term" value="F:chloride channel activity"/>
    <property type="evidence" value="ECO:0007669"/>
    <property type="project" value="TreeGrafter"/>
</dbReference>
<evidence type="ECO:0000256" key="4">
    <source>
        <dbReference type="ARBA" id="ARBA00022989"/>
    </source>
</evidence>
<keyword evidence="5 6" id="KW-0472">Membrane</keyword>
<dbReference type="InterPro" id="IPR049452">
    <property type="entry name" value="Anoctamin_TM"/>
</dbReference>
<feature type="transmembrane region" description="Helical" evidence="6">
    <location>
        <begin position="392"/>
        <end position="412"/>
    </location>
</feature>
<dbReference type="GO" id="GO:0005886">
    <property type="term" value="C:plasma membrane"/>
    <property type="evidence" value="ECO:0007669"/>
    <property type="project" value="TreeGrafter"/>
</dbReference>
<keyword evidence="3 6" id="KW-0812">Transmembrane</keyword>
<feature type="transmembrane region" description="Helical" evidence="6">
    <location>
        <begin position="232"/>
        <end position="249"/>
    </location>
</feature>
<dbReference type="Proteomes" id="UP000681967">
    <property type="component" value="Unassembled WGS sequence"/>
</dbReference>
<dbReference type="PANTHER" id="PTHR12308:SF74">
    <property type="entry name" value="ANOCTAMIN"/>
    <property type="match status" value="1"/>
</dbReference>
<dbReference type="Proteomes" id="UP000663824">
    <property type="component" value="Unassembled WGS sequence"/>
</dbReference>
<dbReference type="Proteomes" id="UP000663855">
    <property type="component" value="Unassembled WGS sequence"/>
</dbReference>
<comment type="similarity">
    <text evidence="2 6">Belongs to the anoctamin family.</text>
</comment>